<dbReference type="PANTHER" id="PTHR24242:SF394">
    <property type="entry name" value="OLFACTORY RECEPTOR 154-LIKE"/>
    <property type="match status" value="1"/>
</dbReference>
<evidence type="ECO:0000256" key="10">
    <source>
        <dbReference type="ARBA" id="ARBA00023170"/>
    </source>
</evidence>
<keyword evidence="11" id="KW-0325">Glycoprotein</keyword>
<feature type="transmembrane region" description="Helical" evidence="13">
    <location>
        <begin position="273"/>
        <end position="292"/>
    </location>
</feature>
<feature type="transmembrane region" description="Helical" evidence="13">
    <location>
        <begin position="200"/>
        <end position="225"/>
    </location>
</feature>
<keyword evidence="2" id="KW-1003">Cell membrane</keyword>
<feature type="transmembrane region" description="Helical" evidence="13">
    <location>
        <begin position="132"/>
        <end position="156"/>
    </location>
</feature>
<protein>
    <recommendedName>
        <fullName evidence="14">G-protein coupled receptors family 1 profile domain-containing protein</fullName>
    </recommendedName>
</protein>
<dbReference type="PRINTS" id="PR00245">
    <property type="entry name" value="OLFACTORYR"/>
</dbReference>
<dbReference type="InterPro" id="IPR017452">
    <property type="entry name" value="GPCR_Rhodpsn_7TM"/>
</dbReference>
<evidence type="ECO:0000256" key="7">
    <source>
        <dbReference type="ARBA" id="ARBA00023040"/>
    </source>
</evidence>
<feature type="transmembrane region" description="Helical" evidence="13">
    <location>
        <begin position="25"/>
        <end position="49"/>
    </location>
</feature>
<dbReference type="InterPro" id="IPR000276">
    <property type="entry name" value="GPCR_Rhodpsn"/>
</dbReference>
<dbReference type="Gene3D" id="1.20.1070.10">
    <property type="entry name" value="Rhodopsin 7-helix transmembrane proteins"/>
    <property type="match status" value="1"/>
</dbReference>
<dbReference type="PANTHER" id="PTHR24242">
    <property type="entry name" value="G-PROTEIN COUPLED RECEPTOR"/>
    <property type="match status" value="1"/>
</dbReference>
<evidence type="ECO:0000313" key="15">
    <source>
        <dbReference type="EMBL" id="KAG8573944.1"/>
    </source>
</evidence>
<dbReference type="AlphaFoldDB" id="A0AAV7BNE8"/>
<comment type="caution">
    <text evidence="15">The sequence shown here is derived from an EMBL/GenBank/DDBJ whole genome shotgun (WGS) entry which is preliminary data.</text>
</comment>
<keyword evidence="6 13" id="KW-1133">Transmembrane helix</keyword>
<evidence type="ECO:0000256" key="9">
    <source>
        <dbReference type="ARBA" id="ARBA00023157"/>
    </source>
</evidence>
<feature type="transmembrane region" description="Helical" evidence="13">
    <location>
        <begin position="237"/>
        <end position="261"/>
    </location>
</feature>
<dbReference type="GO" id="GO:0004930">
    <property type="term" value="F:G protein-coupled receptor activity"/>
    <property type="evidence" value="ECO:0007669"/>
    <property type="project" value="UniProtKB-KW"/>
</dbReference>
<proteinExistence type="predicted"/>
<evidence type="ECO:0000256" key="8">
    <source>
        <dbReference type="ARBA" id="ARBA00023136"/>
    </source>
</evidence>
<dbReference type="FunFam" id="1.20.1070.10:FF:000010">
    <property type="entry name" value="Olfactory receptor"/>
    <property type="match status" value="1"/>
</dbReference>
<name>A0AAV7BNE8_ENGPU</name>
<comment type="subcellular location">
    <subcellularLocation>
        <location evidence="1">Cell membrane</location>
        <topology evidence="1">Multi-pass membrane protein</topology>
    </subcellularLocation>
</comment>
<evidence type="ECO:0000256" key="1">
    <source>
        <dbReference type="ARBA" id="ARBA00004651"/>
    </source>
</evidence>
<keyword evidence="7" id="KW-0297">G-protein coupled receptor</keyword>
<keyword evidence="5" id="KW-0552">Olfaction</keyword>
<dbReference type="InterPro" id="IPR000725">
    <property type="entry name" value="Olfact_rcpt"/>
</dbReference>
<keyword evidence="4 13" id="KW-0812">Transmembrane</keyword>
<reference evidence="15" key="1">
    <citation type="thesis" date="2020" institute="ProQuest LLC" country="789 East Eisenhower Parkway, Ann Arbor, MI, USA">
        <title>Comparative Genomics and Chromosome Evolution.</title>
        <authorList>
            <person name="Mudd A.B."/>
        </authorList>
    </citation>
    <scope>NUCLEOTIDE SEQUENCE</scope>
    <source>
        <strain evidence="15">237g6f4</strain>
        <tissue evidence="15">Blood</tissue>
    </source>
</reference>
<dbReference type="SUPFAM" id="SSF81321">
    <property type="entry name" value="Family A G protein-coupled receptor-like"/>
    <property type="match status" value="1"/>
</dbReference>
<evidence type="ECO:0000313" key="16">
    <source>
        <dbReference type="Proteomes" id="UP000824782"/>
    </source>
</evidence>
<gene>
    <name evidence="15" type="ORF">GDO81_008955</name>
</gene>
<dbReference type="PRINTS" id="PR00237">
    <property type="entry name" value="GPCRRHODOPSN"/>
</dbReference>
<organism evidence="15 16">
    <name type="scientific">Engystomops pustulosus</name>
    <name type="common">Tungara frog</name>
    <name type="synonym">Physalaemus pustulosus</name>
    <dbReference type="NCBI Taxonomy" id="76066"/>
    <lineage>
        <taxon>Eukaryota</taxon>
        <taxon>Metazoa</taxon>
        <taxon>Chordata</taxon>
        <taxon>Craniata</taxon>
        <taxon>Vertebrata</taxon>
        <taxon>Euteleostomi</taxon>
        <taxon>Amphibia</taxon>
        <taxon>Batrachia</taxon>
        <taxon>Anura</taxon>
        <taxon>Neobatrachia</taxon>
        <taxon>Hyloidea</taxon>
        <taxon>Leptodactylidae</taxon>
        <taxon>Leiuperinae</taxon>
        <taxon>Engystomops</taxon>
    </lineage>
</organism>
<accession>A0AAV7BNE8</accession>
<evidence type="ECO:0000256" key="4">
    <source>
        <dbReference type="ARBA" id="ARBA00022692"/>
    </source>
</evidence>
<keyword evidence="16" id="KW-1185">Reference proteome</keyword>
<keyword evidence="9" id="KW-1015">Disulfide bond</keyword>
<dbReference type="PROSITE" id="PS50262">
    <property type="entry name" value="G_PROTEIN_RECEP_F1_2"/>
    <property type="match status" value="1"/>
</dbReference>
<evidence type="ECO:0000256" key="2">
    <source>
        <dbReference type="ARBA" id="ARBA00022475"/>
    </source>
</evidence>
<feature type="domain" description="G-protein coupled receptors family 1 profile" evidence="14">
    <location>
        <begin position="41"/>
        <end position="290"/>
    </location>
</feature>
<keyword evidence="3" id="KW-0716">Sensory transduction</keyword>
<dbReference type="GO" id="GO:0004984">
    <property type="term" value="F:olfactory receptor activity"/>
    <property type="evidence" value="ECO:0007669"/>
    <property type="project" value="InterPro"/>
</dbReference>
<evidence type="ECO:0000256" key="5">
    <source>
        <dbReference type="ARBA" id="ARBA00022725"/>
    </source>
</evidence>
<evidence type="ECO:0000256" key="6">
    <source>
        <dbReference type="ARBA" id="ARBA00022989"/>
    </source>
</evidence>
<dbReference type="Proteomes" id="UP000824782">
    <property type="component" value="Unassembled WGS sequence"/>
</dbReference>
<dbReference type="Pfam" id="PF13853">
    <property type="entry name" value="7tm_4"/>
    <property type="match status" value="1"/>
</dbReference>
<dbReference type="EMBL" id="WNYA01000004">
    <property type="protein sequence ID" value="KAG8573944.1"/>
    <property type="molecule type" value="Genomic_DNA"/>
</dbReference>
<dbReference type="InterPro" id="IPR050939">
    <property type="entry name" value="Olfactory_GPCR1"/>
</dbReference>
<evidence type="ECO:0000256" key="12">
    <source>
        <dbReference type="ARBA" id="ARBA00023224"/>
    </source>
</evidence>
<keyword evidence="12" id="KW-0807">Transducer</keyword>
<dbReference type="GO" id="GO:0005886">
    <property type="term" value="C:plasma membrane"/>
    <property type="evidence" value="ECO:0007669"/>
    <property type="project" value="UniProtKB-SubCell"/>
</dbReference>
<evidence type="ECO:0000256" key="3">
    <source>
        <dbReference type="ARBA" id="ARBA00022606"/>
    </source>
</evidence>
<evidence type="ECO:0000256" key="13">
    <source>
        <dbReference type="SAM" id="Phobius"/>
    </source>
</evidence>
<feature type="transmembrane region" description="Helical" evidence="13">
    <location>
        <begin position="99"/>
        <end position="120"/>
    </location>
</feature>
<sequence length="312" mass="35737">MCGDNQTLVTELVLIGFQNTHKFRIVLFCLALLVYMFTFVGNLLIIFLVSSNYRLHCPMYFFISNLSLADLIISTSVVPNMMCIIWLEGHSMSISGCISQFYFVFVSTYAQCCILMVMSFDRYLAICLPLRYSAIMNMTVSIRLVFGSWFIGILLIKVEVVLISQLQFCSSNIIDHFFCDFAPLLALSSSEVRVLAWLDISFNIFVIFLPFVCITLSYICIFIVIFKISSEKGRRKAFSTCSSHLLVVCTYYGSLIGVYMSPSRANAFSENKLKSLLFVMLTPCTNPIIYSMRNKEIIDTMRNLYRRKRSVH</sequence>
<keyword evidence="8 13" id="KW-0472">Membrane</keyword>
<keyword evidence="10" id="KW-0675">Receptor</keyword>
<feature type="transmembrane region" description="Helical" evidence="13">
    <location>
        <begin position="61"/>
        <end position="87"/>
    </location>
</feature>
<evidence type="ECO:0000256" key="11">
    <source>
        <dbReference type="ARBA" id="ARBA00023180"/>
    </source>
</evidence>
<evidence type="ECO:0000259" key="14">
    <source>
        <dbReference type="PROSITE" id="PS50262"/>
    </source>
</evidence>